<organism evidence="1">
    <name type="scientific">Tanacetum cinerariifolium</name>
    <name type="common">Dalmatian daisy</name>
    <name type="synonym">Chrysanthemum cinerariifolium</name>
    <dbReference type="NCBI Taxonomy" id="118510"/>
    <lineage>
        <taxon>Eukaryota</taxon>
        <taxon>Viridiplantae</taxon>
        <taxon>Streptophyta</taxon>
        <taxon>Embryophyta</taxon>
        <taxon>Tracheophyta</taxon>
        <taxon>Spermatophyta</taxon>
        <taxon>Magnoliopsida</taxon>
        <taxon>eudicotyledons</taxon>
        <taxon>Gunneridae</taxon>
        <taxon>Pentapetalae</taxon>
        <taxon>asterids</taxon>
        <taxon>campanulids</taxon>
        <taxon>Asterales</taxon>
        <taxon>Asteraceae</taxon>
        <taxon>Asteroideae</taxon>
        <taxon>Anthemideae</taxon>
        <taxon>Anthemidinae</taxon>
        <taxon>Tanacetum</taxon>
    </lineage>
</organism>
<sequence>MASFDYRLNPLYPIKECSTCGALYTTNYCCSEGSLGDKIICDTDKTPDLSQRPPQNYPKSGHLVDGHYCQGCALLRKKFKEDLFTYCIENGILQDSFEPSNDIFFHQCTCELCGNGAHYGYNFLPKDPIIPNPEPFNNQTVNELPQTLPSFDPTCYPEDGNSFTYDPTSNLVHESPNVFDPPSQLPLYSYEFYGTMLVMVTIVHLKFRLSIWNRVTIKTLISTKTRYWRIPACYDNDDDDYTIAITPKEPDNSLSMGDEHLDTVLAMESDEFIKSSVENLVPNPSESEGEYECDVPACEVFTTFSNILFDSNYDFFSSDDQSFFDEDIPKEIYSNPLFDEEIISMKIDLHHFNAESDLVESLLNRDSPIISSSSKIDSLFDEFAGELTLLKSTPPGINETDCDPEEETCFVNRLLYDNLTPHEPMPSGIKEDNYDSERDILILEELLDDDSFSLPKNESFHFDIPSSSHPPAKPPDDNTGILNVKVMGDMFENNVPLPRLKLTLVPSQKKSPKLLPHLGHENFQPSTECPMMIYGKNTPILDVPFFHFYPH</sequence>
<dbReference type="EMBL" id="BKCJ010002336">
    <property type="protein sequence ID" value="GEU47870.1"/>
    <property type="molecule type" value="Genomic_DNA"/>
</dbReference>
<reference evidence="1" key="1">
    <citation type="journal article" date="2019" name="Sci. Rep.">
        <title>Draft genome of Tanacetum cinerariifolium, the natural source of mosquito coil.</title>
        <authorList>
            <person name="Yamashiro T."/>
            <person name="Shiraishi A."/>
            <person name="Satake H."/>
            <person name="Nakayama K."/>
        </authorList>
    </citation>
    <scope>NUCLEOTIDE SEQUENCE</scope>
</reference>
<name>A0A6L2KGI0_TANCI</name>
<comment type="caution">
    <text evidence="1">The sequence shown here is derived from an EMBL/GenBank/DDBJ whole genome shotgun (WGS) entry which is preliminary data.</text>
</comment>
<dbReference type="AlphaFoldDB" id="A0A6L2KGI0"/>
<proteinExistence type="predicted"/>
<gene>
    <name evidence="1" type="ORF">Tci_019848</name>
</gene>
<evidence type="ECO:0000313" key="1">
    <source>
        <dbReference type="EMBL" id="GEU47870.1"/>
    </source>
</evidence>
<protein>
    <submittedName>
        <fullName evidence="1">Uncharacterized protein</fullName>
    </submittedName>
</protein>
<accession>A0A6L2KGI0</accession>